<dbReference type="AlphaFoldDB" id="H2YIX8"/>
<dbReference type="PROSITE" id="PS51420">
    <property type="entry name" value="RHO"/>
    <property type="match status" value="1"/>
</dbReference>
<organism evidence="3 4">
    <name type="scientific">Ciona savignyi</name>
    <name type="common">Pacific transparent sea squirt</name>
    <dbReference type="NCBI Taxonomy" id="51511"/>
    <lineage>
        <taxon>Eukaryota</taxon>
        <taxon>Metazoa</taxon>
        <taxon>Chordata</taxon>
        <taxon>Tunicata</taxon>
        <taxon>Ascidiacea</taxon>
        <taxon>Phlebobranchia</taxon>
        <taxon>Cionidae</taxon>
        <taxon>Ciona</taxon>
    </lineage>
</organism>
<reference evidence="3" key="2">
    <citation type="submission" date="2025-08" db="UniProtKB">
        <authorList>
            <consortium name="Ensembl"/>
        </authorList>
    </citation>
    <scope>IDENTIFICATION</scope>
</reference>
<dbReference type="SMART" id="SM00176">
    <property type="entry name" value="RAN"/>
    <property type="match status" value="1"/>
</dbReference>
<dbReference type="InParanoid" id="H2YIX8"/>
<dbReference type="Pfam" id="PF00071">
    <property type="entry name" value="Ras"/>
    <property type="match status" value="1"/>
</dbReference>
<dbReference type="Ensembl" id="ENSCSAVT00000005348.1">
    <property type="protein sequence ID" value="ENSCSAVP00000005277.1"/>
    <property type="gene ID" value="ENSCSAVG00000003147.1"/>
</dbReference>
<dbReference type="GeneTree" id="ENSGT00940000169319"/>
<keyword evidence="2" id="KW-0547">Nucleotide-binding</keyword>
<proteinExistence type="inferred from homology"/>
<dbReference type="GO" id="GO:0005525">
    <property type="term" value="F:GTP binding"/>
    <property type="evidence" value="ECO:0007669"/>
    <property type="project" value="InterPro"/>
</dbReference>
<dbReference type="NCBIfam" id="TIGR00231">
    <property type="entry name" value="small_GTP"/>
    <property type="match status" value="1"/>
</dbReference>
<dbReference type="SMART" id="SM00175">
    <property type="entry name" value="RAB"/>
    <property type="match status" value="1"/>
</dbReference>
<dbReference type="SMART" id="SM00174">
    <property type="entry name" value="RHO"/>
    <property type="match status" value="1"/>
</dbReference>
<dbReference type="PRINTS" id="PR00449">
    <property type="entry name" value="RASTRNSFRMNG"/>
</dbReference>
<dbReference type="STRING" id="51511.ENSCSAVP00000005277"/>
<sequence length="216" mass="24267">MKELSAKVLVLGDQGVGKTSMIVRYAQQVFNDNSTPTIGAAYFESFEEVGDRRLKLKIWDTAGQERFKSMIPMYYRNSKAALIVFDITNSASFLAAQKWATELHQHIEEKLVLFVVGNKADLSKARKVKQSDANAYAEMIGGHFREVSAFSNEGIREMFMDLCVKLIHETLSDDAPNTAARSNSWPRNGTVVESYHQTAELRENGKLNLKCCNAFT</sequence>
<comment type="similarity">
    <text evidence="1">Belongs to the small GTPase superfamily. Rab family.</text>
</comment>
<dbReference type="PROSITE" id="PS51419">
    <property type="entry name" value="RAB"/>
    <property type="match status" value="1"/>
</dbReference>
<dbReference type="InterPro" id="IPR001806">
    <property type="entry name" value="Small_GTPase"/>
</dbReference>
<dbReference type="FunFam" id="3.40.50.300:FF:001462">
    <property type="entry name" value="Small GTP-binding protein, putative"/>
    <property type="match status" value="1"/>
</dbReference>
<dbReference type="eggNOG" id="KOG0088">
    <property type="taxonomic scope" value="Eukaryota"/>
</dbReference>
<dbReference type="InterPro" id="IPR027417">
    <property type="entry name" value="P-loop_NTPase"/>
</dbReference>
<dbReference type="PANTHER" id="PTHR47978">
    <property type="match status" value="1"/>
</dbReference>
<dbReference type="GO" id="GO:0003924">
    <property type="term" value="F:GTPase activity"/>
    <property type="evidence" value="ECO:0007669"/>
    <property type="project" value="InterPro"/>
</dbReference>
<reference evidence="3" key="3">
    <citation type="submission" date="2025-09" db="UniProtKB">
        <authorList>
            <consortium name="Ensembl"/>
        </authorList>
    </citation>
    <scope>IDENTIFICATION</scope>
</reference>
<dbReference type="SUPFAM" id="SSF52540">
    <property type="entry name" value="P-loop containing nucleoside triphosphate hydrolases"/>
    <property type="match status" value="1"/>
</dbReference>
<dbReference type="Gene3D" id="3.40.50.300">
    <property type="entry name" value="P-loop containing nucleotide triphosphate hydrolases"/>
    <property type="match status" value="1"/>
</dbReference>
<keyword evidence="4" id="KW-1185">Reference proteome</keyword>
<dbReference type="Proteomes" id="UP000007875">
    <property type="component" value="Unassembled WGS sequence"/>
</dbReference>
<protein>
    <submittedName>
        <fullName evidence="3">Uncharacterized protein</fullName>
    </submittedName>
</protein>
<dbReference type="FunCoup" id="H2YIX8">
    <property type="interactions" value="17"/>
</dbReference>
<evidence type="ECO:0000256" key="1">
    <source>
        <dbReference type="ARBA" id="ARBA00006270"/>
    </source>
</evidence>
<evidence type="ECO:0000313" key="4">
    <source>
        <dbReference type="Proteomes" id="UP000007875"/>
    </source>
</evidence>
<dbReference type="InterPro" id="IPR005225">
    <property type="entry name" value="Small_GTP-bd"/>
</dbReference>
<name>H2YIX8_CIOSA</name>
<dbReference type="OMA" id="NISSCMI"/>
<dbReference type="PROSITE" id="PS51421">
    <property type="entry name" value="RAS"/>
    <property type="match status" value="1"/>
</dbReference>
<dbReference type="SMART" id="SM00173">
    <property type="entry name" value="RAS"/>
    <property type="match status" value="1"/>
</dbReference>
<accession>H2YIX8</accession>
<evidence type="ECO:0000256" key="2">
    <source>
        <dbReference type="ARBA" id="ARBA00022741"/>
    </source>
</evidence>
<reference evidence="4" key="1">
    <citation type="submission" date="2003-08" db="EMBL/GenBank/DDBJ databases">
        <authorList>
            <person name="Birren B."/>
            <person name="Nusbaum C."/>
            <person name="Abebe A."/>
            <person name="Abouelleil A."/>
            <person name="Adekoya E."/>
            <person name="Ait-zahra M."/>
            <person name="Allen N."/>
            <person name="Allen T."/>
            <person name="An P."/>
            <person name="Anderson M."/>
            <person name="Anderson S."/>
            <person name="Arachchi H."/>
            <person name="Armbruster J."/>
            <person name="Bachantsang P."/>
            <person name="Baldwin J."/>
            <person name="Barry A."/>
            <person name="Bayul T."/>
            <person name="Blitshsteyn B."/>
            <person name="Bloom T."/>
            <person name="Blye J."/>
            <person name="Boguslavskiy L."/>
            <person name="Borowsky M."/>
            <person name="Boukhgalter B."/>
            <person name="Brunache A."/>
            <person name="Butler J."/>
            <person name="Calixte N."/>
            <person name="Calvo S."/>
            <person name="Camarata J."/>
            <person name="Campo K."/>
            <person name="Chang J."/>
            <person name="Cheshatsang Y."/>
            <person name="Citroen M."/>
            <person name="Collymore A."/>
            <person name="Considine T."/>
            <person name="Cook A."/>
            <person name="Cooke P."/>
            <person name="Corum B."/>
            <person name="Cuomo C."/>
            <person name="David R."/>
            <person name="Dawoe T."/>
            <person name="Degray S."/>
            <person name="Dodge S."/>
            <person name="Dooley K."/>
            <person name="Dorje P."/>
            <person name="Dorjee K."/>
            <person name="Dorris L."/>
            <person name="Duffey N."/>
            <person name="Dupes A."/>
            <person name="Elkins T."/>
            <person name="Engels R."/>
            <person name="Erickson J."/>
            <person name="Farina A."/>
            <person name="Faro S."/>
            <person name="Ferreira P."/>
            <person name="Fischer H."/>
            <person name="Fitzgerald M."/>
            <person name="Foley K."/>
            <person name="Gage D."/>
            <person name="Galagan J."/>
            <person name="Gearin G."/>
            <person name="Gnerre S."/>
            <person name="Gnirke A."/>
            <person name="Goyette A."/>
            <person name="Graham J."/>
            <person name="Grandbois E."/>
            <person name="Gyaltsen K."/>
            <person name="Hafez N."/>
            <person name="Hagopian D."/>
            <person name="Hagos B."/>
            <person name="Hall J."/>
            <person name="Hatcher B."/>
            <person name="Heller A."/>
            <person name="Higgins H."/>
            <person name="Honan T."/>
            <person name="Horn A."/>
            <person name="Houde N."/>
            <person name="Hughes L."/>
            <person name="Hulme W."/>
            <person name="Husby E."/>
            <person name="Iliev I."/>
            <person name="Jaffe D."/>
            <person name="Jones C."/>
            <person name="Kamal M."/>
            <person name="Kamat A."/>
            <person name="Kamvysselis M."/>
            <person name="Karlsson E."/>
            <person name="Kells C."/>
            <person name="Kieu A."/>
            <person name="Kisner P."/>
            <person name="Kodira C."/>
            <person name="Kulbokas E."/>
            <person name="Labutti K."/>
            <person name="Lama D."/>
            <person name="Landers T."/>
            <person name="Leger J."/>
            <person name="Levine S."/>
            <person name="Lewis D."/>
            <person name="Lewis T."/>
            <person name="Lindblad-toh K."/>
            <person name="Liu X."/>
            <person name="Lokyitsang T."/>
            <person name="Lokyitsang Y."/>
            <person name="Lucien O."/>
            <person name="Lui A."/>
            <person name="Ma L.J."/>
            <person name="Mabbitt R."/>
            <person name="Macdonald J."/>
            <person name="Maclean C."/>
            <person name="Major J."/>
            <person name="Manning J."/>
            <person name="Marabella R."/>
            <person name="Maru K."/>
            <person name="Matthews C."/>
            <person name="Mauceli E."/>
            <person name="Mccarthy M."/>
            <person name="Mcdonough S."/>
            <person name="Mcghee T."/>
            <person name="Meldrim J."/>
            <person name="Meneus L."/>
            <person name="Mesirov J."/>
            <person name="Mihalev A."/>
            <person name="Mihova T."/>
            <person name="Mikkelsen T."/>
            <person name="Mlenga V."/>
            <person name="Moru K."/>
            <person name="Mozes J."/>
            <person name="Mulrain L."/>
            <person name="Munson G."/>
            <person name="Naylor J."/>
            <person name="Newes C."/>
            <person name="Nguyen C."/>
            <person name="Nguyen N."/>
            <person name="Nguyen T."/>
            <person name="Nicol R."/>
            <person name="Nielsen C."/>
            <person name="Nizzari M."/>
            <person name="Norbu C."/>
            <person name="Norbu N."/>
            <person name="O'donnell P."/>
            <person name="Okoawo O."/>
            <person name="O'leary S."/>
            <person name="Omotosho B."/>
            <person name="O'neill K."/>
            <person name="Osman S."/>
            <person name="Parker S."/>
            <person name="Perrin D."/>
            <person name="Phunkhang P."/>
            <person name="Piqani B."/>
            <person name="Purcell S."/>
            <person name="Rachupka T."/>
            <person name="Ramasamy U."/>
            <person name="Rameau R."/>
            <person name="Ray V."/>
            <person name="Raymond C."/>
            <person name="Retta R."/>
            <person name="Richardson S."/>
            <person name="Rise C."/>
            <person name="Rodriguez J."/>
            <person name="Rogers J."/>
            <person name="Rogov P."/>
            <person name="Rutman M."/>
            <person name="Schupbach R."/>
            <person name="Seaman C."/>
            <person name="Settipalli S."/>
            <person name="Sharpe T."/>
            <person name="Sheridan J."/>
            <person name="Sherpa N."/>
            <person name="Shi J."/>
            <person name="Smirnov S."/>
            <person name="Smith C."/>
            <person name="Sougnez C."/>
            <person name="Spencer B."/>
            <person name="Stalker J."/>
            <person name="Stange-thomann N."/>
            <person name="Stavropoulos S."/>
            <person name="Stetson K."/>
            <person name="Stone C."/>
            <person name="Stone S."/>
            <person name="Stubbs M."/>
            <person name="Talamas J."/>
            <person name="Tchuinga P."/>
            <person name="Tenzing P."/>
            <person name="Tesfaye S."/>
            <person name="Theodore J."/>
            <person name="Thoulutsang Y."/>
            <person name="Topham K."/>
            <person name="Towey S."/>
            <person name="Tsamla T."/>
            <person name="Tsomo N."/>
            <person name="Vallee D."/>
            <person name="Vassiliev H."/>
            <person name="Venkataraman V."/>
            <person name="Vinson J."/>
            <person name="Vo A."/>
            <person name="Wade C."/>
            <person name="Wang S."/>
            <person name="Wangchuk T."/>
            <person name="Wangdi T."/>
            <person name="Whittaker C."/>
            <person name="Wilkinson J."/>
            <person name="Wu Y."/>
            <person name="Wyman D."/>
            <person name="Yadav S."/>
            <person name="Yang S."/>
            <person name="Yang X."/>
            <person name="Yeager S."/>
            <person name="Yee E."/>
            <person name="Young G."/>
            <person name="Zainoun J."/>
            <person name="Zembeck L."/>
            <person name="Zimmer A."/>
            <person name="Zody M."/>
            <person name="Lander E."/>
        </authorList>
    </citation>
    <scope>NUCLEOTIDE SEQUENCE [LARGE SCALE GENOMIC DNA]</scope>
</reference>
<dbReference type="HOGENOM" id="CLU_041217_10_1_1"/>
<evidence type="ECO:0000313" key="3">
    <source>
        <dbReference type="Ensembl" id="ENSCSAVP00000005277.1"/>
    </source>
</evidence>